<keyword evidence="2" id="KW-1185">Reference proteome</keyword>
<gene>
    <name evidence="1" type="ORF">JGUZn3_06830</name>
</gene>
<evidence type="ECO:0000313" key="2">
    <source>
        <dbReference type="Proteomes" id="UP000516349"/>
    </source>
</evidence>
<accession>A0A7H1NQ65</accession>
<dbReference type="AlphaFoldDB" id="A0A7H1NQ65"/>
<proteinExistence type="predicted"/>
<protein>
    <submittedName>
        <fullName evidence="1">Uncharacterized protein</fullName>
    </submittedName>
</protein>
<dbReference type="EMBL" id="CP060244">
    <property type="protein sequence ID" value="QNT77925.1"/>
    <property type="molecule type" value="Genomic_DNA"/>
</dbReference>
<reference evidence="1 2" key="1">
    <citation type="submission" date="2020-08" db="EMBL/GenBank/DDBJ databases">
        <title>Complete genome sequence of Entomobacter blattae G55GP.</title>
        <authorList>
            <person name="Poehlein A."/>
            <person name="Guzman J."/>
            <person name="Daniel R."/>
            <person name="Vilcinskas A."/>
        </authorList>
    </citation>
    <scope>NUCLEOTIDE SEQUENCE [LARGE SCALE GENOMIC DNA]</scope>
    <source>
        <strain evidence="1 2">G55GP</strain>
    </source>
</reference>
<dbReference type="KEGG" id="ebla:JGUZn3_06830"/>
<evidence type="ECO:0000313" key="1">
    <source>
        <dbReference type="EMBL" id="QNT77925.1"/>
    </source>
</evidence>
<organism evidence="1 2">
    <name type="scientific">Entomobacter blattae</name>
    <dbReference type="NCBI Taxonomy" id="2762277"/>
    <lineage>
        <taxon>Bacteria</taxon>
        <taxon>Pseudomonadati</taxon>
        <taxon>Pseudomonadota</taxon>
        <taxon>Alphaproteobacteria</taxon>
        <taxon>Acetobacterales</taxon>
        <taxon>Acetobacteraceae</taxon>
        <taxon>Entomobacter</taxon>
    </lineage>
</organism>
<sequence>MTTLDIFSTKPETLSQPETLQKLIVARINVQNASSRTSDLLVLRAITPKRISKSLPSSFNFALNRFSQRSEGVVFLGLDYIMIKKIY</sequence>
<dbReference type="RefSeq" id="WP_203414317.1">
    <property type="nucleotide sequence ID" value="NZ_CP060244.1"/>
</dbReference>
<dbReference type="Proteomes" id="UP000516349">
    <property type="component" value="Chromosome"/>
</dbReference>
<name>A0A7H1NQ65_9PROT</name>